<dbReference type="InterPro" id="IPR035985">
    <property type="entry name" value="Ubiquitin-activating_enz"/>
</dbReference>
<reference evidence="2" key="1">
    <citation type="submission" date="2021-01" db="EMBL/GenBank/DDBJ databases">
        <title>Whole genome shotgun sequence of Virgisporangium aurantiacum NBRC 16421.</title>
        <authorList>
            <person name="Komaki H."/>
            <person name="Tamura T."/>
        </authorList>
    </citation>
    <scope>NUCLEOTIDE SEQUENCE</scope>
    <source>
        <strain evidence="2">NBRC 16421</strain>
    </source>
</reference>
<keyword evidence="3" id="KW-1185">Reference proteome</keyword>
<feature type="region of interest" description="Disordered" evidence="1">
    <location>
        <begin position="426"/>
        <end position="463"/>
    </location>
</feature>
<evidence type="ECO:0008006" key="4">
    <source>
        <dbReference type="Google" id="ProtNLM"/>
    </source>
</evidence>
<feature type="compositionally biased region" description="Low complexity" evidence="1">
    <location>
        <begin position="113"/>
        <end position="130"/>
    </location>
</feature>
<feature type="compositionally biased region" description="Low complexity" evidence="1">
    <location>
        <begin position="188"/>
        <end position="208"/>
    </location>
</feature>
<comment type="caution">
    <text evidence="2">The sequence shown here is derived from an EMBL/GenBank/DDBJ whole genome shotgun (WGS) entry which is preliminary data.</text>
</comment>
<sequence length="463" mass="48227">MRRPLLIPHMRRLWRDPNTLQLGTDPSLATVLELGNPAMARVLDLLDGTRSEPVVIAAAADYKVEAHEAEALLAALHDGGLLVAGRALLPVGLTDNQRERMAREAGALALARLRAGPPPRAEALARATPARPVPSPGDSANRATQPAPPPRGAQTDRATKAAPDAALTGRATKAALPDAAQTDRATQPAPSRTGRAGRGPSSRPRAGATSLALPPDPGTPAEMLRRRAAARVLVAGHAWLGALVASALGAAGIGRLDPALDGWTRIDDAMVGGLLPADAHRSRASAAADAVRRVAPEAVLTQLREGTATFVVRVGSRPGTALATRGVRERGAPRLDVYLRDGVVVVGPLVRPGASPCGQCLELHRRDRDRDWPVIAAQLATGRDTVEACAVTTALAGAAYAVEEVLRHTDGRPVRTLGATVEISGPGAARRRSWPAHPGCDCSRRRRSSGSGRQSDLPSNNGS</sequence>
<name>A0A8J3Z1G8_9ACTN</name>
<proteinExistence type="predicted"/>
<dbReference type="AlphaFoldDB" id="A0A8J3Z1G8"/>
<dbReference type="Proteomes" id="UP000612585">
    <property type="component" value="Unassembled WGS sequence"/>
</dbReference>
<dbReference type="Gene3D" id="3.40.50.720">
    <property type="entry name" value="NAD(P)-binding Rossmann-like Domain"/>
    <property type="match status" value="1"/>
</dbReference>
<feature type="region of interest" description="Disordered" evidence="1">
    <location>
        <begin position="113"/>
        <end position="220"/>
    </location>
</feature>
<organism evidence="2 3">
    <name type="scientific">Virgisporangium aurantiacum</name>
    <dbReference type="NCBI Taxonomy" id="175570"/>
    <lineage>
        <taxon>Bacteria</taxon>
        <taxon>Bacillati</taxon>
        <taxon>Actinomycetota</taxon>
        <taxon>Actinomycetes</taxon>
        <taxon>Micromonosporales</taxon>
        <taxon>Micromonosporaceae</taxon>
        <taxon>Virgisporangium</taxon>
    </lineage>
</organism>
<protein>
    <recommendedName>
        <fullName evidence="4">Bacteriocin biosynthesis cyclodehydratase domain-containing protein</fullName>
    </recommendedName>
</protein>
<dbReference type="RefSeq" id="WP_203987670.1">
    <property type="nucleotide sequence ID" value="NZ_BOPG01000006.1"/>
</dbReference>
<evidence type="ECO:0000313" key="2">
    <source>
        <dbReference type="EMBL" id="GIJ53465.1"/>
    </source>
</evidence>
<dbReference type="EMBL" id="BOPG01000006">
    <property type="protein sequence ID" value="GIJ53465.1"/>
    <property type="molecule type" value="Genomic_DNA"/>
</dbReference>
<gene>
    <name evidence="2" type="ORF">Vau01_009810</name>
</gene>
<dbReference type="GO" id="GO:0008641">
    <property type="term" value="F:ubiquitin-like modifier activating enzyme activity"/>
    <property type="evidence" value="ECO:0007669"/>
    <property type="project" value="InterPro"/>
</dbReference>
<evidence type="ECO:0000256" key="1">
    <source>
        <dbReference type="SAM" id="MobiDB-lite"/>
    </source>
</evidence>
<dbReference type="SUPFAM" id="SSF69572">
    <property type="entry name" value="Activating enzymes of the ubiquitin-like proteins"/>
    <property type="match status" value="1"/>
</dbReference>
<accession>A0A8J3Z1G8</accession>
<evidence type="ECO:0000313" key="3">
    <source>
        <dbReference type="Proteomes" id="UP000612585"/>
    </source>
</evidence>